<gene>
    <name evidence="2" type="ORF">AFUS01_LOCUS10742</name>
</gene>
<dbReference type="OrthoDB" id="115435at2759"/>
<keyword evidence="3" id="KW-1185">Reference proteome</keyword>
<evidence type="ECO:0000313" key="3">
    <source>
        <dbReference type="Proteomes" id="UP000708208"/>
    </source>
</evidence>
<dbReference type="Proteomes" id="UP000708208">
    <property type="component" value="Unassembled WGS sequence"/>
</dbReference>
<feature type="compositionally biased region" description="Polar residues" evidence="1">
    <location>
        <begin position="279"/>
        <end position="288"/>
    </location>
</feature>
<reference evidence="2" key="1">
    <citation type="submission" date="2021-06" db="EMBL/GenBank/DDBJ databases">
        <authorList>
            <person name="Hodson N. C."/>
            <person name="Mongue J. A."/>
            <person name="Jaron S. K."/>
        </authorList>
    </citation>
    <scope>NUCLEOTIDE SEQUENCE</scope>
</reference>
<sequence>MAYFTKLATRILIDQTVRRFLKHCQTCLFHDINYEVTKGYQPVIPEVTPFTRIAIDFIGEFKRTQRNKKASLTIVDQSTRWLEAYSTKDMSMASDIHGLGLWISKYTQPKIIVCGNGACFSGIDGILPVAEEVHGDKFEVFKNLIDARWQAEENTCRYQLIQKLKADRGDHNISEPAKTYAASQALNAQLPSINSELSDRLNLVISERLRQYEGNSDINQQHIHDVSGSEASSILAGIANLFLHDSDTVIANAFEVPVSSSTSSKNNVNFSNFNVHNSPTSQQAETLGSSGGTFHSLESRASVGTPPSSSVSTLVPFNSSASVAVIVEPDRPQVFINMIAPPMFLLVMNDLESAGRVSHKSARYGFTLPYIRDGELRSDLQLIHSLTYNPFGPIIAPQLGKSTGIMVTSDEREALEKLLPPPTTEIASPFPPQVPKIDVLKTVQKSIKKNYSVPKPKSLFTIDPNVITPMGRISCYRCGKPHKVKDCTQCRPIKYPPKIQIPMYSEWQ</sequence>
<accession>A0A8J2NV62</accession>
<organism evidence="2 3">
    <name type="scientific">Allacma fusca</name>
    <dbReference type="NCBI Taxonomy" id="39272"/>
    <lineage>
        <taxon>Eukaryota</taxon>
        <taxon>Metazoa</taxon>
        <taxon>Ecdysozoa</taxon>
        <taxon>Arthropoda</taxon>
        <taxon>Hexapoda</taxon>
        <taxon>Collembola</taxon>
        <taxon>Symphypleona</taxon>
        <taxon>Sminthuridae</taxon>
        <taxon>Allacma</taxon>
    </lineage>
</organism>
<evidence type="ECO:0000256" key="1">
    <source>
        <dbReference type="SAM" id="MobiDB-lite"/>
    </source>
</evidence>
<evidence type="ECO:0000313" key="2">
    <source>
        <dbReference type="EMBL" id="CAG7721533.1"/>
    </source>
</evidence>
<feature type="region of interest" description="Disordered" evidence="1">
    <location>
        <begin position="274"/>
        <end position="310"/>
    </location>
</feature>
<dbReference type="AlphaFoldDB" id="A0A8J2NV62"/>
<comment type="caution">
    <text evidence="2">The sequence shown here is derived from an EMBL/GenBank/DDBJ whole genome shotgun (WGS) entry which is preliminary data.</text>
</comment>
<proteinExistence type="predicted"/>
<name>A0A8J2NV62_9HEXA</name>
<dbReference type="EMBL" id="CAJVCH010080297">
    <property type="protein sequence ID" value="CAG7721533.1"/>
    <property type="molecule type" value="Genomic_DNA"/>
</dbReference>
<protein>
    <submittedName>
        <fullName evidence="2">Uncharacterized protein</fullName>
    </submittedName>
</protein>